<evidence type="ECO:0000313" key="2">
    <source>
        <dbReference type="Proteomes" id="UP001159428"/>
    </source>
</evidence>
<name>A0AAU9Y3Q2_9CNID</name>
<gene>
    <name evidence="1" type="ORF">PMEA_00007974</name>
</gene>
<organism evidence="1 2">
    <name type="scientific">Pocillopora meandrina</name>
    <dbReference type="NCBI Taxonomy" id="46732"/>
    <lineage>
        <taxon>Eukaryota</taxon>
        <taxon>Metazoa</taxon>
        <taxon>Cnidaria</taxon>
        <taxon>Anthozoa</taxon>
        <taxon>Hexacorallia</taxon>
        <taxon>Scleractinia</taxon>
        <taxon>Astrocoeniina</taxon>
        <taxon>Pocilloporidae</taxon>
        <taxon>Pocillopora</taxon>
    </lineage>
</organism>
<dbReference type="Gene3D" id="3.90.1600.10">
    <property type="entry name" value="Palm domain of DNA polymerase"/>
    <property type="match status" value="1"/>
</dbReference>
<evidence type="ECO:0000313" key="1">
    <source>
        <dbReference type="EMBL" id="CAH3167983.1"/>
    </source>
</evidence>
<keyword evidence="2" id="KW-1185">Reference proteome</keyword>
<dbReference type="SUPFAM" id="SSF56672">
    <property type="entry name" value="DNA/RNA polymerases"/>
    <property type="match status" value="1"/>
</dbReference>
<comment type="caution">
    <text evidence="1">The sequence shown here is derived from an EMBL/GenBank/DDBJ whole genome shotgun (WGS) entry which is preliminary data.</text>
</comment>
<protein>
    <recommendedName>
        <fullName evidence="3">DNA-directed DNA polymerase</fullName>
    </recommendedName>
</protein>
<dbReference type="InterPro" id="IPR043502">
    <property type="entry name" value="DNA/RNA_pol_sf"/>
</dbReference>
<accession>A0AAU9Y3Q2</accession>
<reference evidence="1 2" key="1">
    <citation type="submission" date="2022-05" db="EMBL/GenBank/DDBJ databases">
        <authorList>
            <consortium name="Genoscope - CEA"/>
            <person name="William W."/>
        </authorList>
    </citation>
    <scope>NUCLEOTIDE SEQUENCE [LARGE SCALE GENOMIC DNA]</scope>
</reference>
<sequence>MIEVFHNFQEETIPVQTNVNIFIACFTSSYARLKLYDALDTLQERVLYMDTDSVIYIQKPGESSIPTGNYLGQYTNKLDEGDHIVEFVAAGPKNYAFNTKQGKQTCKVRGFTLNVRGQNILHFASMKELILNEVLSEEDEEECILTLDNPHKITRCGTSKTIKTISQNKKYKLVFDKRVINNTFQSFPYGY</sequence>
<dbReference type="PANTHER" id="PTHR33568">
    <property type="entry name" value="DNA POLYMERASE"/>
    <property type="match status" value="1"/>
</dbReference>
<dbReference type="Proteomes" id="UP001159428">
    <property type="component" value="Unassembled WGS sequence"/>
</dbReference>
<dbReference type="EMBL" id="CALNXJ010000169">
    <property type="protein sequence ID" value="CAH3167983.1"/>
    <property type="molecule type" value="Genomic_DNA"/>
</dbReference>
<dbReference type="PANTHER" id="PTHR33568:SF3">
    <property type="entry name" value="DNA-DIRECTED DNA POLYMERASE"/>
    <property type="match status" value="1"/>
</dbReference>
<dbReference type="InterPro" id="IPR023211">
    <property type="entry name" value="DNA_pol_palm_dom_sf"/>
</dbReference>
<evidence type="ECO:0008006" key="3">
    <source>
        <dbReference type="Google" id="ProtNLM"/>
    </source>
</evidence>
<dbReference type="AlphaFoldDB" id="A0AAU9Y3Q2"/>
<proteinExistence type="predicted"/>